<dbReference type="SUPFAM" id="SSF48452">
    <property type="entry name" value="TPR-like"/>
    <property type="match status" value="1"/>
</dbReference>
<comment type="caution">
    <text evidence="1">The sequence shown here is derived from an EMBL/GenBank/DDBJ whole genome shotgun (WGS) entry which is preliminary data.</text>
</comment>
<evidence type="ECO:0000313" key="2">
    <source>
        <dbReference type="Proteomes" id="UP001148786"/>
    </source>
</evidence>
<proteinExistence type="predicted"/>
<keyword evidence="2" id="KW-1185">Reference proteome</keyword>
<dbReference type="EMBL" id="JANKHO010000568">
    <property type="protein sequence ID" value="KAJ3508371.1"/>
    <property type="molecule type" value="Genomic_DNA"/>
</dbReference>
<gene>
    <name evidence="1" type="ORF">NLJ89_g5795</name>
</gene>
<dbReference type="Gene3D" id="1.25.40.10">
    <property type="entry name" value="Tetratricopeptide repeat domain"/>
    <property type="match status" value="1"/>
</dbReference>
<reference evidence="1" key="1">
    <citation type="submission" date="2022-07" db="EMBL/GenBank/DDBJ databases">
        <title>Genome Sequence of Agrocybe chaxingu.</title>
        <authorList>
            <person name="Buettner E."/>
        </authorList>
    </citation>
    <scope>NUCLEOTIDE SEQUENCE</scope>
    <source>
        <strain evidence="1">MP-N11</strain>
    </source>
</reference>
<evidence type="ECO:0000313" key="1">
    <source>
        <dbReference type="EMBL" id="KAJ3508371.1"/>
    </source>
</evidence>
<dbReference type="AlphaFoldDB" id="A0A9W8K0D4"/>
<dbReference type="PANTHER" id="PTHR44200:SF3">
    <property type="entry name" value="PROTEIN DNAJ, PUTATIVE-RELATED"/>
    <property type="match status" value="1"/>
</dbReference>
<organism evidence="1 2">
    <name type="scientific">Agrocybe chaxingu</name>
    <dbReference type="NCBI Taxonomy" id="84603"/>
    <lineage>
        <taxon>Eukaryota</taxon>
        <taxon>Fungi</taxon>
        <taxon>Dikarya</taxon>
        <taxon>Basidiomycota</taxon>
        <taxon>Agaricomycotina</taxon>
        <taxon>Agaricomycetes</taxon>
        <taxon>Agaricomycetidae</taxon>
        <taxon>Agaricales</taxon>
        <taxon>Agaricineae</taxon>
        <taxon>Strophariaceae</taxon>
        <taxon>Agrocybe</taxon>
    </lineage>
</organism>
<sequence>MQDRPAGIAKNGLKLKEKANRLYQNKSYTAAFGIYSKILANSGTEDNDDVKEFLRTVRSNRAAAHISLGHYAEAVEDLQHVLSSSSSVRNAVSKPPLSSPLATTTRKSYLRLARCFCELGKFDDATKHLDAHRDFVDGMRAPEEDELRDKVYGAQRNVSIATEDRAIPLNYVVEIIQPTPTAPIRLYEIDLYP</sequence>
<dbReference type="PANTHER" id="PTHR44200">
    <property type="entry name" value="DNAJ HOMOLOG SUBFAMILY C MEMBER 7"/>
    <property type="match status" value="1"/>
</dbReference>
<protein>
    <submittedName>
        <fullName evidence="1">Uncharacterized protein</fullName>
    </submittedName>
</protein>
<dbReference type="InterPro" id="IPR052758">
    <property type="entry name" value="SRC_co-chaperone"/>
</dbReference>
<name>A0A9W8K0D4_9AGAR</name>
<dbReference type="Proteomes" id="UP001148786">
    <property type="component" value="Unassembled WGS sequence"/>
</dbReference>
<dbReference type="OrthoDB" id="420195at2759"/>
<accession>A0A9W8K0D4</accession>
<dbReference type="InterPro" id="IPR011990">
    <property type="entry name" value="TPR-like_helical_dom_sf"/>
</dbReference>